<evidence type="ECO:0000256" key="1">
    <source>
        <dbReference type="SAM" id="Phobius"/>
    </source>
</evidence>
<keyword evidence="1" id="KW-1133">Transmembrane helix</keyword>
<dbReference type="AlphaFoldDB" id="A0A9X1CIW4"/>
<feature type="transmembrane region" description="Helical" evidence="1">
    <location>
        <begin position="82"/>
        <end position="107"/>
    </location>
</feature>
<accession>A0A9X1CIW4</accession>
<dbReference type="EMBL" id="JAGGMB010000017">
    <property type="protein sequence ID" value="MBP2079480.1"/>
    <property type="molecule type" value="Genomic_DNA"/>
</dbReference>
<evidence type="ECO:0008006" key="4">
    <source>
        <dbReference type="Google" id="ProtNLM"/>
    </source>
</evidence>
<dbReference type="RefSeq" id="WP_149476008.1">
    <property type="nucleotide sequence ID" value="NZ_PIJY01000035.1"/>
</dbReference>
<dbReference type="OrthoDB" id="849477at2"/>
<gene>
    <name evidence="2" type="ORF">J2Z64_003778</name>
</gene>
<reference evidence="2" key="1">
    <citation type="submission" date="2021-03" db="EMBL/GenBank/DDBJ databases">
        <title>Genomic Encyclopedia of Type Strains, Phase IV (KMG-IV): sequencing the most valuable type-strain genomes for metagenomic binning, comparative biology and taxonomic classification.</title>
        <authorList>
            <person name="Goeker M."/>
        </authorList>
    </citation>
    <scope>NUCLEOTIDE SEQUENCE</scope>
    <source>
        <strain evidence="2">DSM 107338</strain>
    </source>
</reference>
<keyword evidence="3" id="KW-1185">Reference proteome</keyword>
<keyword evidence="1" id="KW-0472">Membrane</keyword>
<feature type="transmembrane region" description="Helical" evidence="1">
    <location>
        <begin position="12"/>
        <end position="36"/>
    </location>
</feature>
<name>A0A9X1CIW4_9BACI</name>
<organism evidence="2 3">
    <name type="scientific">Oceanobacillus polygoni</name>
    <dbReference type="NCBI Taxonomy" id="1235259"/>
    <lineage>
        <taxon>Bacteria</taxon>
        <taxon>Bacillati</taxon>
        <taxon>Bacillota</taxon>
        <taxon>Bacilli</taxon>
        <taxon>Bacillales</taxon>
        <taxon>Bacillaceae</taxon>
        <taxon>Oceanobacillus</taxon>
    </lineage>
</organism>
<proteinExistence type="predicted"/>
<comment type="caution">
    <text evidence="2">The sequence shown here is derived from an EMBL/GenBank/DDBJ whole genome shotgun (WGS) entry which is preliminary data.</text>
</comment>
<dbReference type="Proteomes" id="UP001138793">
    <property type="component" value="Unassembled WGS sequence"/>
</dbReference>
<evidence type="ECO:0000313" key="3">
    <source>
        <dbReference type="Proteomes" id="UP001138793"/>
    </source>
</evidence>
<sequence length="159" mass="18542">MFEWNDFITAFWAFFVLLPIVALIHQLGHYLMALLFGGRSEIILGRGKLLFKLGSIKVNRFYFLDSYCHYESLKVNTRLSHILVHAGGVLLNVASLLFVNTLIMIGWLPEAQFFYQFGYFTIYYMFFALFPVQYSEKHASDGKQIINIIRKYTPSNVFD</sequence>
<keyword evidence="1" id="KW-0812">Transmembrane</keyword>
<feature type="transmembrane region" description="Helical" evidence="1">
    <location>
        <begin position="113"/>
        <end position="134"/>
    </location>
</feature>
<evidence type="ECO:0000313" key="2">
    <source>
        <dbReference type="EMBL" id="MBP2079480.1"/>
    </source>
</evidence>
<protein>
    <recommendedName>
        <fullName evidence="4">Integral inner membrane protein</fullName>
    </recommendedName>
</protein>